<evidence type="ECO:0000313" key="3">
    <source>
        <dbReference type="Proteomes" id="UP000001396"/>
    </source>
</evidence>
<evidence type="ECO:0000313" key="2">
    <source>
        <dbReference type="EMBL" id="EFA83063.1"/>
    </source>
</evidence>
<protein>
    <recommendedName>
        <fullName evidence="4">B box-type domain-containing protein</fullName>
    </recommendedName>
</protein>
<name>D3B6U3_HETP5</name>
<dbReference type="Proteomes" id="UP000001396">
    <property type="component" value="Unassembled WGS sequence"/>
</dbReference>
<dbReference type="RefSeq" id="XP_020435180.1">
    <property type="nucleotide sequence ID" value="XM_020574766.1"/>
</dbReference>
<evidence type="ECO:0000256" key="1">
    <source>
        <dbReference type="SAM" id="MobiDB-lite"/>
    </source>
</evidence>
<feature type="region of interest" description="Disordered" evidence="1">
    <location>
        <begin position="160"/>
        <end position="184"/>
    </location>
</feature>
<gene>
    <name evidence="2" type="ORF">PPL_03851</name>
</gene>
<feature type="compositionally biased region" description="Basic and acidic residues" evidence="1">
    <location>
        <begin position="166"/>
        <end position="184"/>
    </location>
</feature>
<accession>D3B6U3</accession>
<dbReference type="AlphaFoldDB" id="D3B6U3"/>
<proteinExistence type="predicted"/>
<dbReference type="InParanoid" id="D3B6U3"/>
<sequence>MDNQKDIIKFQCPNHQIVYKIICNQCNKLMCSKCCSDHTDDHSKYYDHIDLIKQSLNNLSIGDIDNNNNTSEHSSNNNNNIKDRLSRLWTKLQSSTTQYQSLESTENEITQHFRHLHDYLIAEEQRLKKPIINSKDIIFNQMDIDINELKHLVNLININNNNNSNNDKDSKEYNNDDPSTNKDITERYQTPTIMESIRLCKTLESFIQENSDSLFDCQGDAISISDQLSYYDNDTDSMILDTIYKYNQQLKSSGTSSAGDYEQAIDTLYKFIVNKGNMNQFRDLYEQTCQLHCASIKTMAIQKSTYLFSTFGKSATIIDISNRDNVTINDTLLNFDSYFTYASIVAVGDIVFIFGGYSQPNKFLRFSMTTKRIDIISDIEVIEGAYGSTGSTFTQWILRNTIKWRTKTVAIYC</sequence>
<reference evidence="2 3" key="1">
    <citation type="journal article" date="2011" name="Genome Res.">
        <title>Phylogeny-wide analysis of social amoeba genomes highlights ancient origins for complex intercellular communication.</title>
        <authorList>
            <person name="Heidel A.J."/>
            <person name="Lawal H.M."/>
            <person name="Felder M."/>
            <person name="Schilde C."/>
            <person name="Helps N.R."/>
            <person name="Tunggal B."/>
            <person name="Rivero F."/>
            <person name="John U."/>
            <person name="Schleicher M."/>
            <person name="Eichinger L."/>
            <person name="Platzer M."/>
            <person name="Noegel A.A."/>
            <person name="Schaap P."/>
            <person name="Gloeckner G."/>
        </authorList>
    </citation>
    <scope>NUCLEOTIDE SEQUENCE [LARGE SCALE GENOMIC DNA]</scope>
    <source>
        <strain evidence="3">ATCC 26659 / Pp 5 / PN500</strain>
    </source>
</reference>
<dbReference type="EMBL" id="ADBJ01000017">
    <property type="protein sequence ID" value="EFA83063.1"/>
    <property type="molecule type" value="Genomic_DNA"/>
</dbReference>
<evidence type="ECO:0008006" key="4">
    <source>
        <dbReference type="Google" id="ProtNLM"/>
    </source>
</evidence>
<keyword evidence="3" id="KW-1185">Reference proteome</keyword>
<comment type="caution">
    <text evidence="2">The sequence shown here is derived from an EMBL/GenBank/DDBJ whole genome shotgun (WGS) entry which is preliminary data.</text>
</comment>
<dbReference type="GeneID" id="31359338"/>
<organism evidence="2 3">
    <name type="scientific">Heterostelium pallidum (strain ATCC 26659 / Pp 5 / PN500)</name>
    <name type="common">Cellular slime mold</name>
    <name type="synonym">Polysphondylium pallidum</name>
    <dbReference type="NCBI Taxonomy" id="670386"/>
    <lineage>
        <taxon>Eukaryota</taxon>
        <taxon>Amoebozoa</taxon>
        <taxon>Evosea</taxon>
        <taxon>Eumycetozoa</taxon>
        <taxon>Dictyostelia</taxon>
        <taxon>Acytosteliales</taxon>
        <taxon>Acytosteliaceae</taxon>
        <taxon>Heterostelium</taxon>
    </lineage>
</organism>